<dbReference type="KEGG" id="dpx:DAPPUDRAFT_254673"/>
<sequence>MDSCWEFATLLVATLSSLMNLFQIDVFGKKSVQKAKANKNDDVFLLDIHCFTVADLWTLLLVQ</sequence>
<dbReference type="EMBL" id="GL732601">
    <property type="protein sequence ID" value="EFX72208.1"/>
    <property type="molecule type" value="Genomic_DNA"/>
</dbReference>
<gene>
    <name evidence="1" type="ORF">DAPPUDRAFT_254673</name>
</gene>
<dbReference type="InParanoid" id="E9H7L5"/>
<dbReference type="Proteomes" id="UP000000305">
    <property type="component" value="Unassembled WGS sequence"/>
</dbReference>
<dbReference type="AlphaFoldDB" id="E9H7L5"/>
<organism evidence="1 2">
    <name type="scientific">Daphnia pulex</name>
    <name type="common">Water flea</name>
    <dbReference type="NCBI Taxonomy" id="6669"/>
    <lineage>
        <taxon>Eukaryota</taxon>
        <taxon>Metazoa</taxon>
        <taxon>Ecdysozoa</taxon>
        <taxon>Arthropoda</taxon>
        <taxon>Crustacea</taxon>
        <taxon>Branchiopoda</taxon>
        <taxon>Diplostraca</taxon>
        <taxon>Cladocera</taxon>
        <taxon>Anomopoda</taxon>
        <taxon>Daphniidae</taxon>
        <taxon>Daphnia</taxon>
    </lineage>
</organism>
<name>E9H7L5_DAPPU</name>
<reference evidence="1 2" key="1">
    <citation type="journal article" date="2011" name="Science">
        <title>The ecoresponsive genome of Daphnia pulex.</title>
        <authorList>
            <person name="Colbourne J.K."/>
            <person name="Pfrender M.E."/>
            <person name="Gilbert D."/>
            <person name="Thomas W.K."/>
            <person name="Tucker A."/>
            <person name="Oakley T.H."/>
            <person name="Tokishita S."/>
            <person name="Aerts A."/>
            <person name="Arnold G.J."/>
            <person name="Basu M.K."/>
            <person name="Bauer D.J."/>
            <person name="Caceres C.E."/>
            <person name="Carmel L."/>
            <person name="Casola C."/>
            <person name="Choi J.H."/>
            <person name="Detter J.C."/>
            <person name="Dong Q."/>
            <person name="Dusheyko S."/>
            <person name="Eads B.D."/>
            <person name="Frohlich T."/>
            <person name="Geiler-Samerotte K.A."/>
            <person name="Gerlach D."/>
            <person name="Hatcher P."/>
            <person name="Jogdeo S."/>
            <person name="Krijgsveld J."/>
            <person name="Kriventseva E.V."/>
            <person name="Kultz D."/>
            <person name="Laforsch C."/>
            <person name="Lindquist E."/>
            <person name="Lopez J."/>
            <person name="Manak J.R."/>
            <person name="Muller J."/>
            <person name="Pangilinan J."/>
            <person name="Patwardhan R.P."/>
            <person name="Pitluck S."/>
            <person name="Pritham E.J."/>
            <person name="Rechtsteiner A."/>
            <person name="Rho M."/>
            <person name="Rogozin I.B."/>
            <person name="Sakarya O."/>
            <person name="Salamov A."/>
            <person name="Schaack S."/>
            <person name="Shapiro H."/>
            <person name="Shiga Y."/>
            <person name="Skalitzky C."/>
            <person name="Smith Z."/>
            <person name="Souvorov A."/>
            <person name="Sung W."/>
            <person name="Tang Z."/>
            <person name="Tsuchiya D."/>
            <person name="Tu H."/>
            <person name="Vos H."/>
            <person name="Wang M."/>
            <person name="Wolf Y.I."/>
            <person name="Yamagata H."/>
            <person name="Yamada T."/>
            <person name="Ye Y."/>
            <person name="Shaw J.R."/>
            <person name="Andrews J."/>
            <person name="Crease T.J."/>
            <person name="Tang H."/>
            <person name="Lucas S.M."/>
            <person name="Robertson H.M."/>
            <person name="Bork P."/>
            <person name="Koonin E.V."/>
            <person name="Zdobnov E.M."/>
            <person name="Grigoriev I.V."/>
            <person name="Lynch M."/>
            <person name="Boore J.L."/>
        </authorList>
    </citation>
    <scope>NUCLEOTIDE SEQUENCE [LARGE SCALE GENOMIC DNA]</scope>
</reference>
<evidence type="ECO:0000313" key="1">
    <source>
        <dbReference type="EMBL" id="EFX72208.1"/>
    </source>
</evidence>
<evidence type="ECO:0000313" key="2">
    <source>
        <dbReference type="Proteomes" id="UP000000305"/>
    </source>
</evidence>
<dbReference type="HOGENOM" id="CLU_2888032_0_0_1"/>
<protein>
    <submittedName>
        <fullName evidence="1">Uncharacterized protein</fullName>
    </submittedName>
</protein>
<proteinExistence type="predicted"/>
<accession>E9H7L5</accession>
<keyword evidence="2" id="KW-1185">Reference proteome</keyword>